<keyword evidence="3" id="KW-0809">Transit peptide</keyword>
<evidence type="ECO:0000313" key="5">
    <source>
        <dbReference type="Proteomes" id="UP001151752"/>
    </source>
</evidence>
<evidence type="ECO:0000256" key="3">
    <source>
        <dbReference type="ARBA" id="ARBA00022946"/>
    </source>
</evidence>
<dbReference type="AlphaFoldDB" id="A0A9Q0ZBL2"/>
<keyword evidence="5" id="KW-1185">Reference proteome</keyword>
<dbReference type="GO" id="GO:0003676">
    <property type="term" value="F:nucleic acid binding"/>
    <property type="evidence" value="ECO:0007669"/>
    <property type="project" value="InterPro"/>
</dbReference>
<accession>A0A9Q0ZBL2</accession>
<keyword evidence="2" id="KW-0805">Transcription regulation</keyword>
<evidence type="ECO:0000313" key="4">
    <source>
        <dbReference type="EMBL" id="KAJ6728382.1"/>
    </source>
</evidence>
<keyword evidence="2" id="KW-0806">Transcription termination</keyword>
<dbReference type="PANTHER" id="PTHR13068:SF78">
    <property type="entry name" value="MITOCHONDRIAL TRANSCRIPTION TERMINATION FACTOR FAMILY PROTEIN"/>
    <property type="match status" value="1"/>
</dbReference>
<name>A0A9Q0ZBL2_9ROSI</name>
<protein>
    <submittedName>
        <fullName evidence="4">CGI-12 PROTEIN-RELATED</fullName>
    </submittedName>
</protein>
<proteinExistence type="inferred from homology"/>
<dbReference type="Proteomes" id="UP001151752">
    <property type="component" value="Chromosome 11"/>
</dbReference>
<dbReference type="Pfam" id="PF02536">
    <property type="entry name" value="mTERF"/>
    <property type="match status" value="1"/>
</dbReference>
<sequence>MPAAAAAAALHSSLGFSSPKLTPQPSLSQQPNTQLTAKSKSLLHKHPLYTPAHTNISFEIKEKILCLEIMGVDSGKALSQNPSLHAASLGSIESIIFFLQSKGIQQKDLPRIFGMCPKLLTSDIRADLKPVFNFLSQDLKRFEDLEALAYQDPVLLVSNVENTLIPKLKYLESIGFSRDEAVAMVLRCPALFTFSVENNFKPKFDYFAEEMKGKLKELKGFPQYFAFSLDKRIKPRHVEAVQSGVKIPLPLMLKSTDEEFGELIRLGAG</sequence>
<evidence type="ECO:0000256" key="1">
    <source>
        <dbReference type="ARBA" id="ARBA00007692"/>
    </source>
</evidence>
<organism evidence="4 5">
    <name type="scientific">Salix koriyanagi</name>
    <dbReference type="NCBI Taxonomy" id="2511006"/>
    <lineage>
        <taxon>Eukaryota</taxon>
        <taxon>Viridiplantae</taxon>
        <taxon>Streptophyta</taxon>
        <taxon>Embryophyta</taxon>
        <taxon>Tracheophyta</taxon>
        <taxon>Spermatophyta</taxon>
        <taxon>Magnoliopsida</taxon>
        <taxon>eudicotyledons</taxon>
        <taxon>Gunneridae</taxon>
        <taxon>Pentapetalae</taxon>
        <taxon>rosids</taxon>
        <taxon>fabids</taxon>
        <taxon>Malpighiales</taxon>
        <taxon>Salicaceae</taxon>
        <taxon>Saliceae</taxon>
        <taxon>Salix</taxon>
    </lineage>
</organism>
<gene>
    <name evidence="4" type="ORF">OIU74_006434</name>
</gene>
<reference evidence="4" key="1">
    <citation type="submission" date="2022-11" db="EMBL/GenBank/DDBJ databases">
        <authorList>
            <person name="Hyden B.L."/>
            <person name="Feng K."/>
            <person name="Yates T."/>
            <person name="Jawdy S."/>
            <person name="Smart L.B."/>
            <person name="Muchero W."/>
        </authorList>
    </citation>
    <scope>NUCLEOTIDE SEQUENCE</scope>
    <source>
        <tissue evidence="4">Shoot tip</tissue>
    </source>
</reference>
<evidence type="ECO:0000256" key="2">
    <source>
        <dbReference type="ARBA" id="ARBA00022472"/>
    </source>
</evidence>
<comment type="caution">
    <text evidence="4">The sequence shown here is derived from an EMBL/GenBank/DDBJ whole genome shotgun (WGS) entry which is preliminary data.</text>
</comment>
<dbReference type="Gene3D" id="1.25.70.10">
    <property type="entry name" value="Transcription termination factor 3, mitochondrial"/>
    <property type="match status" value="1"/>
</dbReference>
<comment type="similarity">
    <text evidence="1">Belongs to the mTERF family.</text>
</comment>
<dbReference type="InterPro" id="IPR038538">
    <property type="entry name" value="MTERF_sf"/>
</dbReference>
<dbReference type="PANTHER" id="PTHR13068">
    <property type="entry name" value="CGI-12 PROTEIN-RELATED"/>
    <property type="match status" value="1"/>
</dbReference>
<dbReference type="EMBL" id="JAPFFM010000012">
    <property type="protein sequence ID" value="KAJ6728382.1"/>
    <property type="molecule type" value="Genomic_DNA"/>
</dbReference>
<dbReference type="SMART" id="SM00733">
    <property type="entry name" value="Mterf"/>
    <property type="match status" value="5"/>
</dbReference>
<reference evidence="4" key="2">
    <citation type="journal article" date="2023" name="Int. J. Mol. Sci.">
        <title>De Novo Assembly and Annotation of 11 Diverse Shrub Willow (Salix) Genomes Reveals Novel Gene Organization in Sex-Linked Regions.</title>
        <authorList>
            <person name="Hyden B."/>
            <person name="Feng K."/>
            <person name="Yates T.B."/>
            <person name="Jawdy S."/>
            <person name="Cereghino C."/>
            <person name="Smart L.B."/>
            <person name="Muchero W."/>
        </authorList>
    </citation>
    <scope>NUCLEOTIDE SEQUENCE</scope>
    <source>
        <tissue evidence="4">Shoot tip</tissue>
    </source>
</reference>
<keyword evidence="2" id="KW-0804">Transcription</keyword>
<dbReference type="InterPro" id="IPR003690">
    <property type="entry name" value="MTERF"/>
</dbReference>
<dbReference type="GO" id="GO:0006353">
    <property type="term" value="P:DNA-templated transcription termination"/>
    <property type="evidence" value="ECO:0007669"/>
    <property type="project" value="UniProtKB-KW"/>
</dbReference>